<gene>
    <name evidence="2" type="ORF">RIF29_29956</name>
</gene>
<reference evidence="2 3" key="1">
    <citation type="submission" date="2024-01" db="EMBL/GenBank/DDBJ databases">
        <title>The genomes of 5 underutilized Papilionoideae crops provide insights into root nodulation and disease resistanc.</title>
        <authorList>
            <person name="Yuan L."/>
        </authorList>
    </citation>
    <scope>NUCLEOTIDE SEQUENCE [LARGE SCALE GENOMIC DNA]</scope>
    <source>
        <strain evidence="2">ZHUSHIDOU_FW_LH</strain>
        <tissue evidence="2">Leaf</tissue>
    </source>
</reference>
<organism evidence="2 3">
    <name type="scientific">Crotalaria pallida</name>
    <name type="common">Smooth rattlebox</name>
    <name type="synonym">Crotalaria striata</name>
    <dbReference type="NCBI Taxonomy" id="3830"/>
    <lineage>
        <taxon>Eukaryota</taxon>
        <taxon>Viridiplantae</taxon>
        <taxon>Streptophyta</taxon>
        <taxon>Embryophyta</taxon>
        <taxon>Tracheophyta</taxon>
        <taxon>Spermatophyta</taxon>
        <taxon>Magnoliopsida</taxon>
        <taxon>eudicotyledons</taxon>
        <taxon>Gunneridae</taxon>
        <taxon>Pentapetalae</taxon>
        <taxon>rosids</taxon>
        <taxon>fabids</taxon>
        <taxon>Fabales</taxon>
        <taxon>Fabaceae</taxon>
        <taxon>Papilionoideae</taxon>
        <taxon>50 kb inversion clade</taxon>
        <taxon>genistoids sensu lato</taxon>
        <taxon>core genistoids</taxon>
        <taxon>Crotalarieae</taxon>
        <taxon>Crotalaria</taxon>
    </lineage>
</organism>
<keyword evidence="3" id="KW-1185">Reference proteome</keyword>
<proteinExistence type="predicted"/>
<dbReference type="EMBL" id="JAYWIO010000006">
    <property type="protein sequence ID" value="KAK7256505.1"/>
    <property type="molecule type" value="Genomic_DNA"/>
</dbReference>
<protein>
    <submittedName>
        <fullName evidence="2">Uncharacterized protein</fullName>
    </submittedName>
</protein>
<dbReference type="AlphaFoldDB" id="A0AAN9EHL1"/>
<dbReference type="Proteomes" id="UP001372338">
    <property type="component" value="Unassembled WGS sequence"/>
</dbReference>
<comment type="caution">
    <text evidence="2">The sequence shown here is derived from an EMBL/GenBank/DDBJ whole genome shotgun (WGS) entry which is preliminary data.</text>
</comment>
<evidence type="ECO:0000313" key="2">
    <source>
        <dbReference type="EMBL" id="KAK7256505.1"/>
    </source>
</evidence>
<sequence length="250" mass="27963">MNGKIDLLLFWSTQDCVLDQDLCLGELGGINVELIWHGTCKGHSPLFGLAQGDPGRSVDWPSCIDLGDSKWNWCSPTTSIILSATPLLQQLNSHLKVFQPSKSLILSLEDKVEILRRSVKGSIEVMYKLSEENRKRASNQQYKYRGSRAGYRGIEEDRLIAIRKDPSVPSIDPDTLSVEGQLNKNGEIDNPTTQEAIGRKKTQDHDSNAFLSKALNRPEHFSRLLGVGLGVSRKTFLLPQKRARRPEGKI</sequence>
<feature type="region of interest" description="Disordered" evidence="1">
    <location>
        <begin position="171"/>
        <end position="204"/>
    </location>
</feature>
<feature type="compositionally biased region" description="Polar residues" evidence="1">
    <location>
        <begin position="178"/>
        <end position="195"/>
    </location>
</feature>
<accession>A0AAN9EHL1</accession>
<evidence type="ECO:0000256" key="1">
    <source>
        <dbReference type="SAM" id="MobiDB-lite"/>
    </source>
</evidence>
<name>A0AAN9EHL1_CROPI</name>
<evidence type="ECO:0000313" key="3">
    <source>
        <dbReference type="Proteomes" id="UP001372338"/>
    </source>
</evidence>